<evidence type="ECO:0000256" key="1">
    <source>
        <dbReference type="SAM" id="MobiDB-lite"/>
    </source>
</evidence>
<reference evidence="2" key="1">
    <citation type="submission" date="2014-11" db="EMBL/GenBank/DDBJ databases">
        <authorList>
            <person name="Amaro Gonzalez C."/>
        </authorList>
    </citation>
    <scope>NUCLEOTIDE SEQUENCE</scope>
</reference>
<feature type="compositionally biased region" description="Basic and acidic residues" evidence="1">
    <location>
        <begin position="19"/>
        <end position="28"/>
    </location>
</feature>
<evidence type="ECO:0000313" key="2">
    <source>
        <dbReference type="EMBL" id="JAH03883.1"/>
    </source>
</evidence>
<sequence length="28" mass="3254">MTGKRAEFGRPVFSRPGHCVHDRKENLK</sequence>
<accession>A0A0E9PJ72</accession>
<name>A0A0E9PJ72_ANGAN</name>
<proteinExistence type="predicted"/>
<feature type="region of interest" description="Disordered" evidence="1">
    <location>
        <begin position="1"/>
        <end position="28"/>
    </location>
</feature>
<dbReference type="EMBL" id="GBXM01104694">
    <property type="protein sequence ID" value="JAH03883.1"/>
    <property type="molecule type" value="Transcribed_RNA"/>
</dbReference>
<reference evidence="2" key="2">
    <citation type="journal article" date="2015" name="Fish Shellfish Immunol.">
        <title>Early steps in the European eel (Anguilla anguilla)-Vibrio vulnificus interaction in the gills: Role of the RtxA13 toxin.</title>
        <authorList>
            <person name="Callol A."/>
            <person name="Pajuelo D."/>
            <person name="Ebbesson L."/>
            <person name="Teles M."/>
            <person name="MacKenzie S."/>
            <person name="Amaro C."/>
        </authorList>
    </citation>
    <scope>NUCLEOTIDE SEQUENCE</scope>
</reference>
<organism evidence="2">
    <name type="scientific">Anguilla anguilla</name>
    <name type="common">European freshwater eel</name>
    <name type="synonym">Muraena anguilla</name>
    <dbReference type="NCBI Taxonomy" id="7936"/>
    <lineage>
        <taxon>Eukaryota</taxon>
        <taxon>Metazoa</taxon>
        <taxon>Chordata</taxon>
        <taxon>Craniata</taxon>
        <taxon>Vertebrata</taxon>
        <taxon>Euteleostomi</taxon>
        <taxon>Actinopterygii</taxon>
        <taxon>Neopterygii</taxon>
        <taxon>Teleostei</taxon>
        <taxon>Anguilliformes</taxon>
        <taxon>Anguillidae</taxon>
        <taxon>Anguilla</taxon>
    </lineage>
</organism>
<protein>
    <submittedName>
        <fullName evidence="2">Uncharacterized protein</fullName>
    </submittedName>
</protein>
<dbReference type="AlphaFoldDB" id="A0A0E9PJ72"/>